<evidence type="ECO:0000256" key="4">
    <source>
        <dbReference type="ARBA" id="ARBA00022475"/>
    </source>
</evidence>
<sequence>MFYITDYVVFFGMLLISVFIGIYFGFCGKSQTQDEYLLGGKKMSITPIALSLIAGHVSGITLLALPSDVYLYGANYLWMAVALLFISLLTCYVYLPVISKLQNASVFDYLDQRFNRTIRMLASFLFALQLLLYNPVVAYIPAIAFSQASGISVQLITPIVCLVCTFYTTIGGFKAVVWSDAFQFIAMIGSITAIFCLGIRSIGGFGNMFTKAIDGHRFDFDFSLDPTIREGFFPILLGGTVHWLYNVALQPPSVQKYISVSTLPKARRVSIILTIGLVLLKVFNVLVGIIMYVRYEKCDPLWTGEVTRADQILPYFVMDVARHVPGLPGLFIAGIFSAALSTLSTMFNTLSATIYNDFISGFLPVNVSERKTNYILKLIVIISGVVCTMLTFFIEKMGSLFHFVNASQGLIAGLFVGLFSLGMIYPIANVKGAISGVLASFFGVGTIVVMNQMYKLRGVINTFPKPTSIEDCYGANNITLAKNVAFEDQPFILFRLSHWYNAFMSVTVVTIIGLVVSWITMDDKVHINPDLISPVSMVLLKRNNAPNETTESNEMTTSHL</sequence>
<feature type="transmembrane region" description="Helical" evidence="12">
    <location>
        <begin position="151"/>
        <end position="170"/>
    </location>
</feature>
<keyword evidence="8" id="KW-0406">Ion transport</keyword>
<evidence type="ECO:0000256" key="12">
    <source>
        <dbReference type="SAM" id="Phobius"/>
    </source>
</evidence>
<keyword evidence="5 12" id="KW-0812">Transmembrane</keyword>
<evidence type="ECO:0000313" key="14">
    <source>
        <dbReference type="Proteomes" id="UP001329430"/>
    </source>
</evidence>
<dbReference type="Gene3D" id="1.20.1730.10">
    <property type="entry name" value="Sodium/glucose cotransporter"/>
    <property type="match status" value="1"/>
</dbReference>
<name>A0AAN7V823_9COLE</name>
<evidence type="ECO:0000256" key="6">
    <source>
        <dbReference type="ARBA" id="ARBA00022989"/>
    </source>
</evidence>
<dbReference type="InterPro" id="IPR001734">
    <property type="entry name" value="Na/solute_symporter"/>
</dbReference>
<dbReference type="Pfam" id="PF00474">
    <property type="entry name" value="SSF"/>
    <property type="match status" value="1"/>
</dbReference>
<comment type="similarity">
    <text evidence="2 11">Belongs to the sodium:solute symporter (SSF) (TC 2.A.21) family.</text>
</comment>
<protein>
    <recommendedName>
        <fullName evidence="15">Sodium-coupled monocarboxylate transporter 1</fullName>
    </recommendedName>
</protein>
<evidence type="ECO:0000256" key="5">
    <source>
        <dbReference type="ARBA" id="ARBA00022692"/>
    </source>
</evidence>
<comment type="subcellular location">
    <subcellularLocation>
        <location evidence="1">Cell membrane</location>
        <topology evidence="1">Multi-pass membrane protein</topology>
    </subcellularLocation>
</comment>
<feature type="transmembrane region" description="Helical" evidence="12">
    <location>
        <begin position="77"/>
        <end position="97"/>
    </location>
</feature>
<dbReference type="PROSITE" id="PS50283">
    <property type="entry name" value="NA_SOLUT_SYMP_3"/>
    <property type="match status" value="1"/>
</dbReference>
<dbReference type="GO" id="GO:0015293">
    <property type="term" value="F:symporter activity"/>
    <property type="evidence" value="ECO:0007669"/>
    <property type="project" value="TreeGrafter"/>
</dbReference>
<keyword evidence="10" id="KW-0739">Sodium transport</keyword>
<dbReference type="PANTHER" id="PTHR42985:SF21">
    <property type="entry name" value="SODIUM-DEPENDENT MULTIVITAMIN TRANSPORTER-LIKE PROTEIN"/>
    <property type="match status" value="1"/>
</dbReference>
<keyword evidence="14" id="KW-1185">Reference proteome</keyword>
<feature type="transmembrane region" description="Helical" evidence="12">
    <location>
        <begin position="499"/>
        <end position="519"/>
    </location>
</feature>
<evidence type="ECO:0008006" key="15">
    <source>
        <dbReference type="Google" id="ProtNLM"/>
    </source>
</evidence>
<dbReference type="NCBIfam" id="TIGR00813">
    <property type="entry name" value="sss"/>
    <property type="match status" value="1"/>
</dbReference>
<comment type="caution">
    <text evidence="13">The sequence shown here is derived from an EMBL/GenBank/DDBJ whole genome shotgun (WGS) entry which is preliminary data.</text>
</comment>
<evidence type="ECO:0000256" key="8">
    <source>
        <dbReference type="ARBA" id="ARBA00023065"/>
    </source>
</evidence>
<dbReference type="EMBL" id="JAVRBK010000006">
    <property type="protein sequence ID" value="KAK5642687.1"/>
    <property type="molecule type" value="Genomic_DNA"/>
</dbReference>
<feature type="transmembrane region" description="Helical" evidence="12">
    <location>
        <begin position="47"/>
        <end position="65"/>
    </location>
</feature>
<evidence type="ECO:0000256" key="9">
    <source>
        <dbReference type="ARBA" id="ARBA00023136"/>
    </source>
</evidence>
<dbReference type="GO" id="GO:0005886">
    <property type="term" value="C:plasma membrane"/>
    <property type="evidence" value="ECO:0007669"/>
    <property type="project" value="UniProtKB-SubCell"/>
</dbReference>
<keyword evidence="7" id="KW-0915">Sodium</keyword>
<feature type="transmembrane region" description="Helical" evidence="12">
    <location>
        <begin position="269"/>
        <end position="293"/>
    </location>
</feature>
<proteinExistence type="inferred from homology"/>
<feature type="transmembrane region" description="Helical" evidence="12">
    <location>
        <begin position="400"/>
        <end position="421"/>
    </location>
</feature>
<evidence type="ECO:0000256" key="2">
    <source>
        <dbReference type="ARBA" id="ARBA00006434"/>
    </source>
</evidence>
<accession>A0AAN7V823</accession>
<feature type="transmembrane region" description="Helical" evidence="12">
    <location>
        <begin position="231"/>
        <end position="248"/>
    </location>
</feature>
<evidence type="ECO:0000256" key="1">
    <source>
        <dbReference type="ARBA" id="ARBA00004651"/>
    </source>
</evidence>
<feature type="transmembrane region" description="Helical" evidence="12">
    <location>
        <begin position="118"/>
        <end position="145"/>
    </location>
</feature>
<dbReference type="Proteomes" id="UP001329430">
    <property type="component" value="Chromosome 6"/>
</dbReference>
<feature type="transmembrane region" description="Helical" evidence="12">
    <location>
        <begin position="6"/>
        <end position="26"/>
    </location>
</feature>
<organism evidence="13 14">
    <name type="scientific">Pyrocoelia pectoralis</name>
    <dbReference type="NCBI Taxonomy" id="417401"/>
    <lineage>
        <taxon>Eukaryota</taxon>
        <taxon>Metazoa</taxon>
        <taxon>Ecdysozoa</taxon>
        <taxon>Arthropoda</taxon>
        <taxon>Hexapoda</taxon>
        <taxon>Insecta</taxon>
        <taxon>Pterygota</taxon>
        <taxon>Neoptera</taxon>
        <taxon>Endopterygota</taxon>
        <taxon>Coleoptera</taxon>
        <taxon>Polyphaga</taxon>
        <taxon>Elateriformia</taxon>
        <taxon>Elateroidea</taxon>
        <taxon>Lampyridae</taxon>
        <taxon>Lampyrinae</taxon>
        <taxon>Pyrocoelia</taxon>
    </lineage>
</organism>
<evidence type="ECO:0000256" key="3">
    <source>
        <dbReference type="ARBA" id="ARBA00022448"/>
    </source>
</evidence>
<dbReference type="InterPro" id="IPR038377">
    <property type="entry name" value="Na/Glc_symporter_sf"/>
</dbReference>
<feature type="transmembrane region" description="Helical" evidence="12">
    <location>
        <begin position="374"/>
        <end position="394"/>
    </location>
</feature>
<dbReference type="PANTHER" id="PTHR42985">
    <property type="entry name" value="SODIUM-COUPLED MONOCARBOXYLATE TRANSPORTER"/>
    <property type="match status" value="1"/>
</dbReference>
<evidence type="ECO:0000256" key="11">
    <source>
        <dbReference type="RuleBase" id="RU362091"/>
    </source>
</evidence>
<keyword evidence="3" id="KW-0813">Transport</keyword>
<feature type="transmembrane region" description="Helical" evidence="12">
    <location>
        <begin position="433"/>
        <end position="454"/>
    </location>
</feature>
<dbReference type="InterPro" id="IPR051163">
    <property type="entry name" value="Sodium:Solute_Symporter_SSF"/>
</dbReference>
<reference evidence="13 14" key="1">
    <citation type="journal article" date="2024" name="Insects">
        <title>An Improved Chromosome-Level Genome Assembly of the Firefly Pyrocoelia pectoralis.</title>
        <authorList>
            <person name="Fu X."/>
            <person name="Meyer-Rochow V.B."/>
            <person name="Ballantyne L."/>
            <person name="Zhu X."/>
        </authorList>
    </citation>
    <scope>NUCLEOTIDE SEQUENCE [LARGE SCALE GENOMIC DNA]</scope>
    <source>
        <strain evidence="13">XCY_ONT2</strain>
    </source>
</reference>
<evidence type="ECO:0000313" key="13">
    <source>
        <dbReference type="EMBL" id="KAK5642687.1"/>
    </source>
</evidence>
<evidence type="ECO:0000256" key="7">
    <source>
        <dbReference type="ARBA" id="ARBA00023053"/>
    </source>
</evidence>
<feature type="transmembrane region" description="Helical" evidence="12">
    <location>
        <begin position="330"/>
        <end position="354"/>
    </location>
</feature>
<dbReference type="GO" id="GO:0006814">
    <property type="term" value="P:sodium ion transport"/>
    <property type="evidence" value="ECO:0007669"/>
    <property type="project" value="UniProtKB-KW"/>
</dbReference>
<evidence type="ECO:0000256" key="10">
    <source>
        <dbReference type="ARBA" id="ARBA00023201"/>
    </source>
</evidence>
<dbReference type="AlphaFoldDB" id="A0AAN7V823"/>
<keyword evidence="9 12" id="KW-0472">Membrane</keyword>
<keyword evidence="4" id="KW-1003">Cell membrane</keyword>
<feature type="transmembrane region" description="Helical" evidence="12">
    <location>
        <begin position="182"/>
        <end position="202"/>
    </location>
</feature>
<keyword evidence="6 12" id="KW-1133">Transmembrane helix</keyword>
<dbReference type="CDD" id="cd11492">
    <property type="entry name" value="SLC5sbd_NIS-SMVT"/>
    <property type="match status" value="1"/>
</dbReference>
<gene>
    <name evidence="13" type="ORF">RI129_008854</name>
</gene>